<evidence type="ECO:0000313" key="2">
    <source>
        <dbReference type="Proteomes" id="UP000464865"/>
    </source>
</evidence>
<dbReference type="Proteomes" id="UP000464865">
    <property type="component" value="Chromosome M15-11"/>
</dbReference>
<protein>
    <submittedName>
        <fullName evidence="1">Uncharacterized protein</fullName>
    </submittedName>
</protein>
<evidence type="ECO:0000313" key="1">
    <source>
        <dbReference type="EMBL" id="QIB36606.1"/>
    </source>
</evidence>
<dbReference type="KEGG" id="roy:G3A56_00140"/>
<accession>A0A7L5BCR9</accession>
<sequence length="85" mass="9948">MSDDKPAVRQKAYVHIAEKGAPHYRETSHAMSQTKTRDMVLKRAWSELQAWKARYKDLKEFASFIDIIDTIDKDFPRSLEKVGKH</sequence>
<organism evidence="1 2">
    <name type="scientific">Rhizobium oryzihabitans</name>
    <dbReference type="NCBI Taxonomy" id="2267833"/>
    <lineage>
        <taxon>Bacteria</taxon>
        <taxon>Pseudomonadati</taxon>
        <taxon>Pseudomonadota</taxon>
        <taxon>Alphaproteobacteria</taxon>
        <taxon>Hyphomicrobiales</taxon>
        <taxon>Rhizobiaceae</taxon>
        <taxon>Rhizobium/Agrobacterium group</taxon>
        <taxon>Rhizobium</taxon>
    </lineage>
</organism>
<dbReference type="RefSeq" id="WP_164056003.1">
    <property type="nucleotide sequence ID" value="NZ_CP048632.1"/>
</dbReference>
<proteinExistence type="predicted"/>
<dbReference type="EMBL" id="CP048632">
    <property type="protein sequence ID" value="QIB36606.1"/>
    <property type="molecule type" value="Genomic_DNA"/>
</dbReference>
<keyword evidence="2" id="KW-1185">Reference proteome</keyword>
<dbReference type="AlphaFoldDB" id="A0A7L5BCR9"/>
<name>A0A7L5BCR9_9HYPH</name>
<reference evidence="1 2" key="1">
    <citation type="submission" date="2020-02" db="EMBL/GenBank/DDBJ databases">
        <title>Plant-Promoting Endophytic Bacterium Rhizobium oryzihabitans sp. nov., Isolated from the Root of Rice.</title>
        <authorList>
            <person name="zhao J."/>
            <person name="Zhang G."/>
        </authorList>
    </citation>
    <scope>NUCLEOTIDE SEQUENCE [LARGE SCALE GENOMIC DNA]</scope>
    <source>
        <strain evidence="1 2">M15</strain>
    </source>
</reference>
<gene>
    <name evidence="1" type="ORF">G3A56_00140</name>
</gene>